<feature type="signal peptide" evidence="1">
    <location>
        <begin position="1"/>
        <end position="18"/>
    </location>
</feature>
<accession>A0A0E9XGU0</accession>
<dbReference type="AlphaFoldDB" id="A0A0E9XGU0"/>
<name>A0A0E9XGU0_ANGAN</name>
<reference evidence="2" key="1">
    <citation type="submission" date="2014-11" db="EMBL/GenBank/DDBJ databases">
        <authorList>
            <person name="Amaro Gonzalez C."/>
        </authorList>
    </citation>
    <scope>NUCLEOTIDE SEQUENCE</scope>
</reference>
<evidence type="ECO:0008006" key="3">
    <source>
        <dbReference type="Google" id="ProtNLM"/>
    </source>
</evidence>
<feature type="chain" id="PRO_5002435004" description="Secreted protein" evidence="1">
    <location>
        <begin position="19"/>
        <end position="104"/>
    </location>
</feature>
<dbReference type="EMBL" id="GBXM01007679">
    <property type="protein sequence ID" value="JAI00899.1"/>
    <property type="molecule type" value="Transcribed_RNA"/>
</dbReference>
<sequence length="104" mass="12242">MLVFTFFLISNLCKYFGPQQIKCTAPYPKQPRPGITTPFLFCREVSEHFVEAAVEIKSKARRPISTFQLCLEYCDCGFRIVERKIHLLCIHSIFKLRRFLHSLK</sequence>
<reference evidence="2" key="2">
    <citation type="journal article" date="2015" name="Fish Shellfish Immunol.">
        <title>Early steps in the European eel (Anguilla anguilla)-Vibrio vulnificus interaction in the gills: Role of the RtxA13 toxin.</title>
        <authorList>
            <person name="Callol A."/>
            <person name="Pajuelo D."/>
            <person name="Ebbesson L."/>
            <person name="Teles M."/>
            <person name="MacKenzie S."/>
            <person name="Amaro C."/>
        </authorList>
    </citation>
    <scope>NUCLEOTIDE SEQUENCE</scope>
</reference>
<evidence type="ECO:0000256" key="1">
    <source>
        <dbReference type="SAM" id="SignalP"/>
    </source>
</evidence>
<proteinExistence type="predicted"/>
<keyword evidence="1" id="KW-0732">Signal</keyword>
<protein>
    <recommendedName>
        <fullName evidence="3">Secreted protein</fullName>
    </recommendedName>
</protein>
<evidence type="ECO:0000313" key="2">
    <source>
        <dbReference type="EMBL" id="JAI00899.1"/>
    </source>
</evidence>
<organism evidence="2">
    <name type="scientific">Anguilla anguilla</name>
    <name type="common">European freshwater eel</name>
    <name type="synonym">Muraena anguilla</name>
    <dbReference type="NCBI Taxonomy" id="7936"/>
    <lineage>
        <taxon>Eukaryota</taxon>
        <taxon>Metazoa</taxon>
        <taxon>Chordata</taxon>
        <taxon>Craniata</taxon>
        <taxon>Vertebrata</taxon>
        <taxon>Euteleostomi</taxon>
        <taxon>Actinopterygii</taxon>
        <taxon>Neopterygii</taxon>
        <taxon>Teleostei</taxon>
        <taxon>Anguilliformes</taxon>
        <taxon>Anguillidae</taxon>
        <taxon>Anguilla</taxon>
    </lineage>
</organism>